<evidence type="ECO:0008006" key="5">
    <source>
        <dbReference type="Google" id="ProtNLM"/>
    </source>
</evidence>
<name>A0A2J6RLH4_HYAVF</name>
<feature type="signal peptide" evidence="2">
    <location>
        <begin position="1"/>
        <end position="17"/>
    </location>
</feature>
<reference evidence="3 4" key="1">
    <citation type="submission" date="2016-04" db="EMBL/GenBank/DDBJ databases">
        <title>A degradative enzymes factory behind the ericoid mycorrhizal symbiosis.</title>
        <authorList>
            <consortium name="DOE Joint Genome Institute"/>
            <person name="Martino E."/>
            <person name="Morin E."/>
            <person name="Grelet G."/>
            <person name="Kuo A."/>
            <person name="Kohler A."/>
            <person name="Daghino S."/>
            <person name="Barry K."/>
            <person name="Choi C."/>
            <person name="Cichocki N."/>
            <person name="Clum A."/>
            <person name="Copeland A."/>
            <person name="Hainaut M."/>
            <person name="Haridas S."/>
            <person name="Labutti K."/>
            <person name="Lindquist E."/>
            <person name="Lipzen A."/>
            <person name="Khouja H.-R."/>
            <person name="Murat C."/>
            <person name="Ohm R."/>
            <person name="Olson A."/>
            <person name="Spatafora J."/>
            <person name="Veneault-Fourrey C."/>
            <person name="Henrissat B."/>
            <person name="Grigoriev I."/>
            <person name="Martin F."/>
            <person name="Perotto S."/>
        </authorList>
    </citation>
    <scope>NUCLEOTIDE SEQUENCE [LARGE SCALE GENOMIC DNA]</scope>
    <source>
        <strain evidence="3 4">F</strain>
    </source>
</reference>
<keyword evidence="2" id="KW-0732">Signal</keyword>
<evidence type="ECO:0000313" key="3">
    <source>
        <dbReference type="EMBL" id="PMD39361.1"/>
    </source>
</evidence>
<protein>
    <recommendedName>
        <fullName evidence="5">Mid2 domain-containing protein</fullName>
    </recommendedName>
</protein>
<keyword evidence="1" id="KW-1133">Transmembrane helix</keyword>
<evidence type="ECO:0000256" key="2">
    <source>
        <dbReference type="SAM" id="SignalP"/>
    </source>
</evidence>
<dbReference type="STRING" id="1149755.A0A2J6RLH4"/>
<sequence length="350" mass="39249">MKSPFLALALLRPFVLAAPYIVTNYVELSIYTDAGYTESDYTQPPTIETETYLVTPATTPFSPLQTFTADTEYSDLTIIDVVLPTGVGNEISVDLSGLATSYVVPITYLPSATCSQNWTFTTQVPVYIPSQVSLSAVSLSTSVTTDTYVYYDLKPTPTTNIIAILNPTDVDTGDLASASSYNEPYGLSYCYTPTTYCTTIAASSTCTPTFVYDSSSNYEGGYYGDDPYDSYYWQVILIAVLVPVSWILIWLMVGLWESWLSFKGVMLGLHRKRGLPYAWCCVSIFFLCCVGPTYKAKSAEEQAELLEKWNAMKKREKFKLWMKWGFRWKYPDMLGDEPEFAKRPPRQGCL</sequence>
<dbReference type="AlphaFoldDB" id="A0A2J6RLH4"/>
<evidence type="ECO:0000256" key="1">
    <source>
        <dbReference type="SAM" id="Phobius"/>
    </source>
</evidence>
<accession>A0A2J6RLH4</accession>
<proteinExistence type="predicted"/>
<organism evidence="3 4">
    <name type="scientific">Hyaloscypha variabilis (strain UAMH 11265 / GT02V1 / F)</name>
    <name type="common">Meliniomyces variabilis</name>
    <dbReference type="NCBI Taxonomy" id="1149755"/>
    <lineage>
        <taxon>Eukaryota</taxon>
        <taxon>Fungi</taxon>
        <taxon>Dikarya</taxon>
        <taxon>Ascomycota</taxon>
        <taxon>Pezizomycotina</taxon>
        <taxon>Leotiomycetes</taxon>
        <taxon>Helotiales</taxon>
        <taxon>Hyaloscyphaceae</taxon>
        <taxon>Hyaloscypha</taxon>
        <taxon>Hyaloscypha variabilis</taxon>
    </lineage>
</organism>
<dbReference type="Proteomes" id="UP000235786">
    <property type="component" value="Unassembled WGS sequence"/>
</dbReference>
<evidence type="ECO:0000313" key="4">
    <source>
        <dbReference type="Proteomes" id="UP000235786"/>
    </source>
</evidence>
<feature type="transmembrane region" description="Helical" evidence="1">
    <location>
        <begin position="274"/>
        <end position="294"/>
    </location>
</feature>
<dbReference type="OrthoDB" id="3795566at2759"/>
<gene>
    <name evidence="3" type="ORF">L207DRAFT_512451</name>
</gene>
<dbReference type="EMBL" id="KZ613946">
    <property type="protein sequence ID" value="PMD39361.1"/>
    <property type="molecule type" value="Genomic_DNA"/>
</dbReference>
<keyword evidence="4" id="KW-1185">Reference proteome</keyword>
<feature type="chain" id="PRO_5014400263" description="Mid2 domain-containing protein" evidence="2">
    <location>
        <begin position="18"/>
        <end position="350"/>
    </location>
</feature>
<keyword evidence="1" id="KW-0812">Transmembrane</keyword>
<keyword evidence="1" id="KW-0472">Membrane</keyword>
<feature type="transmembrane region" description="Helical" evidence="1">
    <location>
        <begin position="231"/>
        <end position="253"/>
    </location>
</feature>